<dbReference type="Proteomes" id="UP001243989">
    <property type="component" value="Unassembled WGS sequence"/>
</dbReference>
<comment type="caution">
    <text evidence="2">The sequence shown here is derived from an EMBL/GenBank/DDBJ whole genome shotgun (WGS) entry which is preliminary data.</text>
</comment>
<protein>
    <submittedName>
        <fullName evidence="2">Uncharacterized protein</fullName>
    </submittedName>
</protein>
<sequence length="97" mass="11489">MQRHVTSISLGILFFGHRNGKGIDADRQGRQGEESVEKLHLEESRSRCEKFEMVVRERLESEVCWMMRKKNQFEAGSRLDLKVNRSTYFVTRKRLKS</sequence>
<dbReference type="RefSeq" id="XP_060446445.1">
    <property type="nucleotide sequence ID" value="XM_060590259.1"/>
</dbReference>
<gene>
    <name evidence="2" type="ORF">BDP81DRAFT_426024</name>
</gene>
<feature type="compositionally biased region" description="Basic and acidic residues" evidence="1">
    <location>
        <begin position="21"/>
        <end position="38"/>
    </location>
</feature>
<accession>A0AAJ0EG81</accession>
<feature type="region of interest" description="Disordered" evidence="1">
    <location>
        <begin position="18"/>
        <end position="38"/>
    </location>
</feature>
<keyword evidence="3" id="KW-1185">Reference proteome</keyword>
<evidence type="ECO:0000313" key="3">
    <source>
        <dbReference type="Proteomes" id="UP001243989"/>
    </source>
</evidence>
<dbReference type="AlphaFoldDB" id="A0AAJ0EG81"/>
<dbReference type="GeneID" id="85475121"/>
<dbReference type="EMBL" id="JAHMHQ010000008">
    <property type="protein sequence ID" value="KAK1637838.1"/>
    <property type="molecule type" value="Genomic_DNA"/>
</dbReference>
<proteinExistence type="predicted"/>
<evidence type="ECO:0000313" key="2">
    <source>
        <dbReference type="EMBL" id="KAK1637838.1"/>
    </source>
</evidence>
<organism evidence="2 3">
    <name type="scientific">Colletotrichum phormii</name>
    <dbReference type="NCBI Taxonomy" id="359342"/>
    <lineage>
        <taxon>Eukaryota</taxon>
        <taxon>Fungi</taxon>
        <taxon>Dikarya</taxon>
        <taxon>Ascomycota</taxon>
        <taxon>Pezizomycotina</taxon>
        <taxon>Sordariomycetes</taxon>
        <taxon>Hypocreomycetidae</taxon>
        <taxon>Glomerellales</taxon>
        <taxon>Glomerellaceae</taxon>
        <taxon>Colletotrichum</taxon>
        <taxon>Colletotrichum acutatum species complex</taxon>
    </lineage>
</organism>
<reference evidence="2" key="1">
    <citation type="submission" date="2021-06" db="EMBL/GenBank/DDBJ databases">
        <title>Comparative genomics, transcriptomics and evolutionary studies reveal genomic signatures of adaptation to plant cell wall in hemibiotrophic fungi.</title>
        <authorList>
            <consortium name="DOE Joint Genome Institute"/>
            <person name="Baroncelli R."/>
            <person name="Diaz J.F."/>
            <person name="Benocci T."/>
            <person name="Peng M."/>
            <person name="Battaglia E."/>
            <person name="Haridas S."/>
            <person name="Andreopoulos W."/>
            <person name="Labutti K."/>
            <person name="Pangilinan J."/>
            <person name="Floch G.L."/>
            <person name="Makela M.R."/>
            <person name="Henrissat B."/>
            <person name="Grigoriev I.V."/>
            <person name="Crouch J.A."/>
            <person name="De Vries R.P."/>
            <person name="Sukno S.A."/>
            <person name="Thon M.R."/>
        </authorList>
    </citation>
    <scope>NUCLEOTIDE SEQUENCE</scope>
    <source>
        <strain evidence="2">CBS 102054</strain>
    </source>
</reference>
<name>A0AAJ0EG81_9PEZI</name>
<evidence type="ECO:0000256" key="1">
    <source>
        <dbReference type="SAM" id="MobiDB-lite"/>
    </source>
</evidence>